<proteinExistence type="predicted"/>
<dbReference type="CDD" id="cd02859">
    <property type="entry name" value="E_set_AMPKbeta_like_N"/>
    <property type="match status" value="1"/>
</dbReference>
<accession>A0AAD3DI07</accession>
<comment type="caution">
    <text evidence="2">The sequence shown here is derived from an EMBL/GenBank/DDBJ whole genome shotgun (WGS) entry which is preliminary data.</text>
</comment>
<evidence type="ECO:0000313" key="2">
    <source>
        <dbReference type="EMBL" id="GFR42195.1"/>
    </source>
</evidence>
<dbReference type="InterPro" id="IPR014756">
    <property type="entry name" value="Ig_E-set"/>
</dbReference>
<evidence type="ECO:0000313" key="3">
    <source>
        <dbReference type="Proteomes" id="UP001054857"/>
    </source>
</evidence>
<gene>
    <name evidence="2" type="ORF">Agub_g3085</name>
</gene>
<dbReference type="Proteomes" id="UP001054857">
    <property type="component" value="Unassembled WGS sequence"/>
</dbReference>
<reference evidence="2 3" key="1">
    <citation type="journal article" date="2021" name="Sci. Rep.">
        <title>Genome sequencing of the multicellular alga Astrephomene provides insights into convergent evolution of germ-soma differentiation.</title>
        <authorList>
            <person name="Yamashita S."/>
            <person name="Yamamoto K."/>
            <person name="Matsuzaki R."/>
            <person name="Suzuki S."/>
            <person name="Yamaguchi H."/>
            <person name="Hirooka S."/>
            <person name="Minakuchi Y."/>
            <person name="Miyagishima S."/>
            <person name="Kawachi M."/>
            <person name="Toyoda A."/>
            <person name="Nozaki H."/>
        </authorList>
    </citation>
    <scope>NUCLEOTIDE SEQUENCE [LARGE SCALE GENOMIC DNA]</scope>
    <source>
        <strain evidence="2 3">NIES-4017</strain>
    </source>
</reference>
<feature type="domain" description="AMP-activated protein kinase glycogen-binding" evidence="1">
    <location>
        <begin position="98"/>
        <end position="190"/>
    </location>
</feature>
<dbReference type="Pfam" id="PF16561">
    <property type="entry name" value="AMPK1_CBM"/>
    <property type="match status" value="1"/>
</dbReference>
<dbReference type="InterPro" id="IPR032640">
    <property type="entry name" value="AMPK1_CBM"/>
</dbReference>
<dbReference type="AlphaFoldDB" id="A0AAD3DI07"/>
<dbReference type="PANTHER" id="PTHR47661:SF2">
    <property type="entry name" value="PHOSPHOGLUCAN PHOSPHATASE LSF1, CHLOROPLASTIC"/>
    <property type="match status" value="1"/>
</dbReference>
<dbReference type="SUPFAM" id="SSF81296">
    <property type="entry name" value="E set domains"/>
    <property type="match status" value="1"/>
</dbReference>
<keyword evidence="3" id="KW-1185">Reference proteome</keyword>
<protein>
    <recommendedName>
        <fullName evidence="1">AMP-activated protein kinase glycogen-binding domain-containing protein</fullName>
    </recommendedName>
</protein>
<sequence length="228" mass="23717">MARAAAAGRRAEACCVLVQCECEGGEGGAGAGGGCMAGVLEADVAVLLAGWLHWYGRLPLQEAMLAAETAMGVTVDQGLLEAGTSALLAGARERCSRVVLTWKYGGLSAQVAGDVVGSWAARVPMVRCRSPLGCRGDTHPGHFFLEVQGLRPGTYTYKYIVDGSWAVDGLSAQVVDAAGNANNVLVVPEPPQVLTSREGLALARWQAGRLALENKMGLAGRWGVQRPG</sequence>
<name>A0AAD3DI07_9CHLO</name>
<dbReference type="Gene3D" id="2.60.40.10">
    <property type="entry name" value="Immunoglobulins"/>
    <property type="match status" value="1"/>
</dbReference>
<dbReference type="EMBL" id="BMAR01000003">
    <property type="protein sequence ID" value="GFR42195.1"/>
    <property type="molecule type" value="Genomic_DNA"/>
</dbReference>
<evidence type="ECO:0000259" key="1">
    <source>
        <dbReference type="Pfam" id="PF16561"/>
    </source>
</evidence>
<dbReference type="PANTHER" id="PTHR47661">
    <property type="entry name" value="PHOSPHOGLUCAN PHOSPHATASE LSF1, CHLOROPLASTIC"/>
    <property type="match status" value="1"/>
</dbReference>
<organism evidence="2 3">
    <name type="scientific">Astrephomene gubernaculifera</name>
    <dbReference type="NCBI Taxonomy" id="47775"/>
    <lineage>
        <taxon>Eukaryota</taxon>
        <taxon>Viridiplantae</taxon>
        <taxon>Chlorophyta</taxon>
        <taxon>core chlorophytes</taxon>
        <taxon>Chlorophyceae</taxon>
        <taxon>CS clade</taxon>
        <taxon>Chlamydomonadales</taxon>
        <taxon>Astrephomenaceae</taxon>
        <taxon>Astrephomene</taxon>
    </lineage>
</organism>
<dbReference type="InterPro" id="IPR013783">
    <property type="entry name" value="Ig-like_fold"/>
</dbReference>